<sequence>MIINVNDHSESPPFRWFFWALFGIQARAKKNLKNGVTVAGVFRQTLAKHPQKAAFIFEDKTWTFQDVEDYSNRIANYFKSQGYKKGEVVALFLESCPEFVCLWLGLSKLGVITALVNTNLQLKSLKHCITVAESKAIIYGSNLAGAVKDISDKLPKDSQFYYFGYDSNSNIDQELNLMMELERCSVSAPVTHHTKSPNDVLLYIYTSGTTGYPKPVVINHSRQGKCCKTLFLLVPYVPYLVVHSYNPDDIIYNTLPLYHTNGGCIGVGACLFNGNTVALRRKFSASRFWADCIETKATVALYIGELCRFLLAQPYRPSEMQHSLRVLMGNGLKPQIWSNVQSRFGIRYIGEYYGLTEGNVGFFNTDNTPGTCGFVSRIVPGLMRSNFIKADPVTGDIIRGVNGLAISAKPGEPGLAVGKIKGNPYARYLSQEETSKKIICDVFEKGDSYYVTGDLLVTDEYGYVRFHDRIGDTFRWRGENVSTAEVEATISNILGLRDVVVYGVKVPGTEGRAGMAAIVDEDNKGIDLVELLQQLKEHLPVYARPIFLRIVDSVTVTGTFKLQKNKLREEGYDINAAKDKLLYFDVKAGKYLELDEEKYAKFTADKHGSGINYVLRVCTMAFFWAAVVTSISFLPLYTHLPWVIVPFLLFAAFLASGGKSFPRVFFRTALRDFRYFRTLSAKRAQVIKNAKNGVTVAGVFRQTLAKHPQKAAFIFEDKTWTFQDVEDYSNRIANYFKSQVAVKDISDNLPKDIQLYYFGHDPGANMIQAMNLITELERCSMAVPVTDHKKSPNDALVYIYTSGTTGYPKPVVFTHIRYFQVANIPYLVGHSYNSDDIIYNTLPLYHTSGGGIGVGACLVNGNTVALRRKFSASRFWDDCIKTKATIALYIGELCRFLLAQPYCPSEMQHSLRVLIGNGLKPQIWSKFQSRFGIRYIGEFYGSTEGNASFFNMDNTPGTCGFVSRIAPNLMFAKFIKANPITGDIIRGNNGLAILAKPGEPGLAVGKIKGNPYARYLSQEETSKKIICDVFEKGDSYYVTGDLLVTDEYGYVRFHDRIGDTFRWRGENVSTAEVEATISNILGLRDVVVYGVKVPGTEGRAGMAAIVDEDNKGIDLVELLQQLKEHLPVYARPIFLRIVDSVTVTGTFKLQKNKLREEGYDINAAKDKLLYFDVKAGKYLELDEEKYAKFTAGEMNI</sequence>
<keyword evidence="8" id="KW-0443">Lipid metabolism</keyword>
<feature type="transmembrane region" description="Helical" evidence="17">
    <location>
        <begin position="640"/>
        <end position="657"/>
    </location>
</feature>
<dbReference type="GO" id="GO:0004467">
    <property type="term" value="F:long-chain fatty acid-CoA ligase activity"/>
    <property type="evidence" value="ECO:0007669"/>
    <property type="project" value="UniProtKB-EC"/>
</dbReference>
<evidence type="ECO:0000256" key="1">
    <source>
        <dbReference type="ARBA" id="ARBA00004651"/>
    </source>
</evidence>
<keyword evidence="6 17" id="KW-0812">Transmembrane</keyword>
<comment type="catalytic activity">
    <reaction evidence="12">
        <text>a long-chain fatty acid + ATP + CoA = a long-chain fatty acyl-CoA + AMP + diphosphate</text>
        <dbReference type="Rhea" id="RHEA:15421"/>
        <dbReference type="ChEBI" id="CHEBI:30616"/>
        <dbReference type="ChEBI" id="CHEBI:33019"/>
        <dbReference type="ChEBI" id="CHEBI:57287"/>
        <dbReference type="ChEBI" id="CHEBI:57560"/>
        <dbReference type="ChEBI" id="CHEBI:83139"/>
        <dbReference type="ChEBI" id="CHEBI:456215"/>
        <dbReference type="EC" id="6.2.1.3"/>
    </reaction>
    <physiologicalReaction direction="left-to-right" evidence="12">
        <dbReference type="Rhea" id="RHEA:15422"/>
    </physiologicalReaction>
</comment>
<dbReference type="InterPro" id="IPR025110">
    <property type="entry name" value="AMP-bd_C"/>
</dbReference>
<keyword evidence="5" id="KW-0436">Ligase</keyword>
<dbReference type="NCBIfam" id="NF006134">
    <property type="entry name" value="PRK08279.1"/>
    <property type="match status" value="1"/>
</dbReference>
<name>A0AAD9QQU1_ACRCE</name>
<dbReference type="EMBL" id="JARQWQ010000018">
    <property type="protein sequence ID" value="KAK2565783.1"/>
    <property type="molecule type" value="Genomic_DNA"/>
</dbReference>
<evidence type="ECO:0000256" key="11">
    <source>
        <dbReference type="ARBA" id="ARBA00023136"/>
    </source>
</evidence>
<evidence type="ECO:0000259" key="18">
    <source>
        <dbReference type="Pfam" id="PF00501"/>
    </source>
</evidence>
<dbReference type="Gene3D" id="3.30.300.30">
    <property type="match status" value="2"/>
</dbReference>
<comment type="caution">
    <text evidence="20">The sequence shown here is derived from an EMBL/GenBank/DDBJ whole genome shotgun (WGS) entry which is preliminary data.</text>
</comment>
<feature type="domain" description="AMP-dependent synthetase/ligase" evidence="18">
    <location>
        <begin position="42"/>
        <end position="375"/>
    </location>
</feature>
<feature type="domain" description="AMP-dependent synthetase/ligase" evidence="18">
    <location>
        <begin position="784"/>
        <end position="962"/>
    </location>
</feature>
<evidence type="ECO:0000256" key="9">
    <source>
        <dbReference type="ARBA" id="ARBA00022840"/>
    </source>
</evidence>
<dbReference type="InterPro" id="IPR000873">
    <property type="entry name" value="AMP-dep_synth/lig_dom"/>
</dbReference>
<evidence type="ECO:0000256" key="16">
    <source>
        <dbReference type="ARBA" id="ARBA00048666"/>
    </source>
</evidence>
<evidence type="ECO:0000256" key="17">
    <source>
        <dbReference type="SAM" id="Phobius"/>
    </source>
</evidence>
<evidence type="ECO:0000256" key="5">
    <source>
        <dbReference type="ARBA" id="ARBA00022598"/>
    </source>
</evidence>
<evidence type="ECO:0000313" key="21">
    <source>
        <dbReference type="Proteomes" id="UP001249851"/>
    </source>
</evidence>
<dbReference type="SUPFAM" id="SSF56801">
    <property type="entry name" value="Acetyl-CoA synthetase-like"/>
    <property type="match status" value="2"/>
</dbReference>
<comment type="similarity">
    <text evidence="2">Belongs to the ATP-dependent AMP-binding enzyme family.</text>
</comment>
<evidence type="ECO:0000256" key="10">
    <source>
        <dbReference type="ARBA" id="ARBA00022989"/>
    </source>
</evidence>
<keyword evidence="4" id="KW-1003">Cell membrane</keyword>
<dbReference type="InterPro" id="IPR045851">
    <property type="entry name" value="AMP-bd_C_sf"/>
</dbReference>
<dbReference type="FunFam" id="3.30.300.30:FF:000002">
    <property type="entry name" value="Long-chain fatty acid transport protein 1"/>
    <property type="match status" value="2"/>
</dbReference>
<evidence type="ECO:0000256" key="6">
    <source>
        <dbReference type="ARBA" id="ARBA00022692"/>
    </source>
</evidence>
<dbReference type="Pfam" id="PF00501">
    <property type="entry name" value="AMP-binding"/>
    <property type="match status" value="2"/>
</dbReference>
<reference evidence="20" key="1">
    <citation type="journal article" date="2023" name="G3 (Bethesda)">
        <title>Whole genome assembly and annotation of the endangered Caribbean coral Acropora cervicornis.</title>
        <authorList>
            <person name="Selwyn J.D."/>
            <person name="Vollmer S.V."/>
        </authorList>
    </citation>
    <scope>NUCLEOTIDE SEQUENCE</scope>
    <source>
        <strain evidence="20">K2</strain>
    </source>
</reference>
<evidence type="ECO:0000256" key="14">
    <source>
        <dbReference type="ARBA" id="ARBA00036527"/>
    </source>
</evidence>
<evidence type="ECO:0000256" key="3">
    <source>
        <dbReference type="ARBA" id="ARBA00022448"/>
    </source>
</evidence>
<reference evidence="20" key="2">
    <citation type="journal article" date="2023" name="Science">
        <title>Genomic signatures of disease resistance in endangered staghorn corals.</title>
        <authorList>
            <person name="Vollmer S.V."/>
            <person name="Selwyn J.D."/>
            <person name="Despard B.A."/>
            <person name="Roesel C.L."/>
        </authorList>
    </citation>
    <scope>NUCLEOTIDE SEQUENCE</scope>
    <source>
        <strain evidence="20">K2</strain>
    </source>
</reference>
<dbReference type="GO" id="GO:0044539">
    <property type="term" value="P:long-chain fatty acid import into cell"/>
    <property type="evidence" value="ECO:0007669"/>
    <property type="project" value="TreeGrafter"/>
</dbReference>
<keyword evidence="8" id="KW-0276">Fatty acid metabolism</keyword>
<keyword evidence="3" id="KW-0813">Transport</keyword>
<evidence type="ECO:0000256" key="2">
    <source>
        <dbReference type="ARBA" id="ARBA00006432"/>
    </source>
</evidence>
<comment type="catalytic activity">
    <reaction evidence="14">
        <text>a very long-chain fatty acid + ATP + CoA = a very long-chain fatty acyl-CoA + AMP + diphosphate</text>
        <dbReference type="Rhea" id="RHEA:54536"/>
        <dbReference type="ChEBI" id="CHEBI:30616"/>
        <dbReference type="ChEBI" id="CHEBI:33019"/>
        <dbReference type="ChEBI" id="CHEBI:57287"/>
        <dbReference type="ChEBI" id="CHEBI:58950"/>
        <dbReference type="ChEBI" id="CHEBI:138261"/>
        <dbReference type="ChEBI" id="CHEBI:456215"/>
    </reaction>
    <physiologicalReaction direction="left-to-right" evidence="14">
        <dbReference type="Rhea" id="RHEA:54537"/>
    </physiologicalReaction>
</comment>
<evidence type="ECO:0000256" key="13">
    <source>
        <dbReference type="ARBA" id="ARBA00026121"/>
    </source>
</evidence>
<dbReference type="Pfam" id="PF13193">
    <property type="entry name" value="AMP-binding_C"/>
    <property type="match status" value="2"/>
</dbReference>
<dbReference type="Gene3D" id="3.40.50.12780">
    <property type="entry name" value="N-terminal domain of ligase-like"/>
    <property type="match status" value="3"/>
</dbReference>
<dbReference type="PANTHER" id="PTHR43107">
    <property type="entry name" value="LONG-CHAIN FATTY ACID TRANSPORT PROTEIN"/>
    <property type="match status" value="1"/>
</dbReference>
<dbReference type="GO" id="GO:0005886">
    <property type="term" value="C:plasma membrane"/>
    <property type="evidence" value="ECO:0007669"/>
    <property type="project" value="UniProtKB-SubCell"/>
</dbReference>
<protein>
    <recommendedName>
        <fullName evidence="13">long-chain-fatty-acid--CoA ligase</fullName>
        <ecNumber evidence="13">6.2.1.3</ecNumber>
    </recommendedName>
    <alternativeName>
        <fullName evidence="15">Long-chain-fatty-acid--CoA ligase</fullName>
    </alternativeName>
</protein>
<dbReference type="FunFam" id="3.40.50.12780:FF:000005">
    <property type="entry name" value="Solute carrier family 27 member 6"/>
    <property type="match status" value="1"/>
</dbReference>
<keyword evidence="9" id="KW-0067">ATP-binding</keyword>
<comment type="catalytic activity">
    <reaction evidence="16">
        <text>tetracosanoate + ATP + CoA = tetracosanoyl-CoA + AMP + diphosphate</text>
        <dbReference type="Rhea" id="RHEA:33639"/>
        <dbReference type="ChEBI" id="CHEBI:30616"/>
        <dbReference type="ChEBI" id="CHEBI:31014"/>
        <dbReference type="ChEBI" id="CHEBI:33019"/>
        <dbReference type="ChEBI" id="CHEBI:57287"/>
        <dbReference type="ChEBI" id="CHEBI:65052"/>
        <dbReference type="ChEBI" id="CHEBI:456215"/>
    </reaction>
    <physiologicalReaction direction="left-to-right" evidence="16">
        <dbReference type="Rhea" id="RHEA:33640"/>
    </physiologicalReaction>
</comment>
<dbReference type="Proteomes" id="UP001249851">
    <property type="component" value="Unassembled WGS sequence"/>
</dbReference>
<accession>A0AAD9QQU1</accession>
<keyword evidence="7" id="KW-0547">Nucleotide-binding</keyword>
<feature type="transmembrane region" description="Helical" evidence="17">
    <location>
        <begin position="613"/>
        <end position="634"/>
    </location>
</feature>
<organism evidence="20 21">
    <name type="scientific">Acropora cervicornis</name>
    <name type="common">Staghorn coral</name>
    <dbReference type="NCBI Taxonomy" id="6130"/>
    <lineage>
        <taxon>Eukaryota</taxon>
        <taxon>Metazoa</taxon>
        <taxon>Cnidaria</taxon>
        <taxon>Anthozoa</taxon>
        <taxon>Hexacorallia</taxon>
        <taxon>Scleractinia</taxon>
        <taxon>Astrocoeniina</taxon>
        <taxon>Acroporidae</taxon>
        <taxon>Acropora</taxon>
    </lineage>
</organism>
<evidence type="ECO:0000256" key="15">
    <source>
        <dbReference type="ARBA" id="ARBA00041297"/>
    </source>
</evidence>
<evidence type="ECO:0000256" key="12">
    <source>
        <dbReference type="ARBA" id="ARBA00024484"/>
    </source>
</evidence>
<dbReference type="GO" id="GO:0005524">
    <property type="term" value="F:ATP binding"/>
    <property type="evidence" value="ECO:0007669"/>
    <property type="project" value="UniProtKB-KW"/>
</dbReference>
<keyword evidence="21" id="KW-1185">Reference proteome</keyword>
<evidence type="ECO:0000256" key="8">
    <source>
        <dbReference type="ARBA" id="ARBA00022832"/>
    </source>
</evidence>
<gene>
    <name evidence="20" type="ORF">P5673_010046</name>
</gene>
<evidence type="ECO:0000256" key="4">
    <source>
        <dbReference type="ARBA" id="ARBA00022475"/>
    </source>
</evidence>
<dbReference type="GO" id="GO:0005324">
    <property type="term" value="F:long-chain fatty acid transmembrane transporter activity"/>
    <property type="evidence" value="ECO:0007669"/>
    <property type="project" value="TreeGrafter"/>
</dbReference>
<dbReference type="AlphaFoldDB" id="A0AAD9QQU1"/>
<dbReference type="PANTHER" id="PTHR43107:SF15">
    <property type="entry name" value="FATTY ACID TRANSPORT PROTEIN 3, ISOFORM A"/>
    <property type="match status" value="1"/>
</dbReference>
<feature type="domain" description="AMP-binding enzyme C-terminal" evidence="19">
    <location>
        <begin position="1072"/>
        <end position="1148"/>
    </location>
</feature>
<evidence type="ECO:0000259" key="19">
    <source>
        <dbReference type="Pfam" id="PF13193"/>
    </source>
</evidence>
<feature type="domain" description="AMP-binding enzyme C-terminal" evidence="19">
    <location>
        <begin position="485"/>
        <end position="561"/>
    </location>
</feature>
<comment type="subcellular location">
    <subcellularLocation>
        <location evidence="1">Cell membrane</location>
        <topology evidence="1">Multi-pass membrane protein</topology>
    </subcellularLocation>
</comment>
<evidence type="ECO:0000256" key="7">
    <source>
        <dbReference type="ARBA" id="ARBA00022741"/>
    </source>
</evidence>
<dbReference type="PROSITE" id="PS00455">
    <property type="entry name" value="AMP_BINDING"/>
    <property type="match status" value="2"/>
</dbReference>
<proteinExistence type="inferred from homology"/>
<dbReference type="InterPro" id="IPR020845">
    <property type="entry name" value="AMP-binding_CS"/>
</dbReference>
<keyword evidence="11 17" id="KW-0472">Membrane</keyword>
<dbReference type="InterPro" id="IPR042099">
    <property type="entry name" value="ANL_N_sf"/>
</dbReference>
<dbReference type="GO" id="GO:0005789">
    <property type="term" value="C:endoplasmic reticulum membrane"/>
    <property type="evidence" value="ECO:0007669"/>
    <property type="project" value="TreeGrafter"/>
</dbReference>
<evidence type="ECO:0000313" key="20">
    <source>
        <dbReference type="EMBL" id="KAK2565783.1"/>
    </source>
</evidence>
<dbReference type="EC" id="6.2.1.3" evidence="13"/>
<keyword evidence="10 17" id="KW-1133">Transmembrane helix</keyword>